<dbReference type="GO" id="GO:0004672">
    <property type="term" value="F:protein kinase activity"/>
    <property type="evidence" value="ECO:0007669"/>
    <property type="project" value="InterPro"/>
</dbReference>
<evidence type="ECO:0000313" key="4">
    <source>
        <dbReference type="EMBL" id="CAE7189872.1"/>
    </source>
</evidence>
<dbReference type="InterPro" id="IPR003018">
    <property type="entry name" value="GAF"/>
</dbReference>
<feature type="region of interest" description="Disordered" evidence="2">
    <location>
        <begin position="359"/>
        <end position="408"/>
    </location>
</feature>
<dbReference type="OrthoDB" id="407673at2759"/>
<dbReference type="InterPro" id="IPR029016">
    <property type="entry name" value="GAF-like_dom_sf"/>
</dbReference>
<keyword evidence="1" id="KW-0547">Nucleotide-binding</keyword>
<dbReference type="PROSITE" id="PS50011">
    <property type="entry name" value="PROTEIN_KINASE_DOM"/>
    <property type="match status" value="1"/>
</dbReference>
<sequence length="617" mass="67875">MAKLRSLNVIDTVNEDTEYDNITRAVASILQVPICLVSLVAEDKQWFKSKCGLGADETARSSSFCAYILFPEAVEDARMLVVTDARHDIRFMKNPLVLGEPYIQFYAGCPLVTSEGLRLGSLCAIDRIPRDIRPGEVGLLVNFAHLVVQALEDNHLEKLHQELRGEDLDEEPKEEEVQWNGGKLRTEAMLDARQSAVVLVWARPDSMEWTMFFANKVFAGLTGVEVIAPYKFPGEPQVKVHGKMSAQASFWDHIRLVSREPTQVMELWKTVAVAMTGRQLDTKPGGFAARATVKQSSRQQAGKTFLNCRFTPAEVPISETSAAVKNPGLRSTEKWPRPRGWPGEGHWFFIQMIPEPMANGSMSRQPSLPQEAEATKPQTPQLSTVSSTGATESRQLAGGTSVGTRPPTSPFQDVRLVRLVGQGSFGAVYFSLWSGAAVAVKIIKTVIPAGKDVAEFDKNPHYEAALSVSISHPNLVQTFKHGGRINSLSTNGGAEAKELGNVHETWIVQEWCDGGTLRAACQSPKLQDQGLLEALEICMEISRAGQYLHDIGIIHGDLSGNNVLLKSMPVPKGYVCKVCDFGLARVLDGESKVSITWRKGTYLSAQGVEWLTERYTL</sequence>
<gene>
    <name evidence="4" type="primary">gdt4</name>
    <name evidence="4" type="ORF">SNEC2469_LOCUS1073</name>
</gene>
<dbReference type="InterPro" id="IPR000719">
    <property type="entry name" value="Prot_kinase_dom"/>
</dbReference>
<keyword evidence="1" id="KW-0067">ATP-binding</keyword>
<evidence type="ECO:0000256" key="2">
    <source>
        <dbReference type="SAM" id="MobiDB-lite"/>
    </source>
</evidence>
<dbReference type="PROSITE" id="PS00109">
    <property type="entry name" value="PROTEIN_KINASE_TYR"/>
    <property type="match status" value="1"/>
</dbReference>
<dbReference type="Proteomes" id="UP000601435">
    <property type="component" value="Unassembled WGS sequence"/>
</dbReference>
<dbReference type="EMBL" id="CAJNJA010005411">
    <property type="protein sequence ID" value="CAE7189872.1"/>
    <property type="molecule type" value="Genomic_DNA"/>
</dbReference>
<feature type="binding site" evidence="1">
    <location>
        <position position="441"/>
    </location>
    <ligand>
        <name>ATP</name>
        <dbReference type="ChEBI" id="CHEBI:30616"/>
    </ligand>
</feature>
<dbReference type="PANTHER" id="PTHR43102">
    <property type="entry name" value="SLR1143 PROTEIN"/>
    <property type="match status" value="1"/>
</dbReference>
<name>A0A812J1X1_9DINO</name>
<organism evidence="4 5">
    <name type="scientific">Symbiodinium necroappetens</name>
    <dbReference type="NCBI Taxonomy" id="1628268"/>
    <lineage>
        <taxon>Eukaryota</taxon>
        <taxon>Sar</taxon>
        <taxon>Alveolata</taxon>
        <taxon>Dinophyceae</taxon>
        <taxon>Suessiales</taxon>
        <taxon>Symbiodiniaceae</taxon>
        <taxon>Symbiodinium</taxon>
    </lineage>
</organism>
<comment type="caution">
    <text evidence="4">The sequence shown here is derived from an EMBL/GenBank/DDBJ whole genome shotgun (WGS) entry which is preliminary data.</text>
</comment>
<dbReference type="SUPFAM" id="SSF56112">
    <property type="entry name" value="Protein kinase-like (PK-like)"/>
    <property type="match status" value="1"/>
</dbReference>
<evidence type="ECO:0000259" key="3">
    <source>
        <dbReference type="PROSITE" id="PS50011"/>
    </source>
</evidence>
<feature type="compositionally biased region" description="Polar residues" evidence="2">
    <location>
        <begin position="376"/>
        <end position="394"/>
    </location>
</feature>
<protein>
    <submittedName>
        <fullName evidence="4">Gdt4 protein</fullName>
    </submittedName>
</protein>
<dbReference type="Gene3D" id="1.10.510.10">
    <property type="entry name" value="Transferase(Phosphotransferase) domain 1"/>
    <property type="match status" value="1"/>
</dbReference>
<dbReference type="PANTHER" id="PTHR43102:SF2">
    <property type="entry name" value="GAF DOMAIN-CONTAINING PROTEIN"/>
    <property type="match status" value="1"/>
</dbReference>
<dbReference type="Pfam" id="PF01590">
    <property type="entry name" value="GAF"/>
    <property type="match status" value="1"/>
</dbReference>
<evidence type="ECO:0000256" key="1">
    <source>
        <dbReference type="PROSITE-ProRule" id="PRU10141"/>
    </source>
</evidence>
<dbReference type="AlphaFoldDB" id="A0A812J1X1"/>
<accession>A0A812J1X1</accession>
<evidence type="ECO:0000313" key="5">
    <source>
        <dbReference type="Proteomes" id="UP000601435"/>
    </source>
</evidence>
<dbReference type="Pfam" id="PF07714">
    <property type="entry name" value="PK_Tyr_Ser-Thr"/>
    <property type="match status" value="1"/>
</dbReference>
<feature type="domain" description="Protein kinase" evidence="3">
    <location>
        <begin position="414"/>
        <end position="617"/>
    </location>
</feature>
<keyword evidence="5" id="KW-1185">Reference proteome</keyword>
<dbReference type="InterPro" id="IPR001245">
    <property type="entry name" value="Ser-Thr/Tyr_kinase_cat_dom"/>
</dbReference>
<dbReference type="PROSITE" id="PS00107">
    <property type="entry name" value="PROTEIN_KINASE_ATP"/>
    <property type="match status" value="1"/>
</dbReference>
<reference evidence="4" key="1">
    <citation type="submission" date="2021-02" db="EMBL/GenBank/DDBJ databases">
        <authorList>
            <person name="Dougan E. K."/>
            <person name="Rhodes N."/>
            <person name="Thang M."/>
            <person name="Chan C."/>
        </authorList>
    </citation>
    <scope>NUCLEOTIDE SEQUENCE</scope>
</reference>
<dbReference type="SMART" id="SM00065">
    <property type="entry name" value="GAF"/>
    <property type="match status" value="1"/>
</dbReference>
<dbReference type="InterPro" id="IPR017441">
    <property type="entry name" value="Protein_kinase_ATP_BS"/>
</dbReference>
<dbReference type="InterPro" id="IPR011009">
    <property type="entry name" value="Kinase-like_dom_sf"/>
</dbReference>
<dbReference type="InterPro" id="IPR008266">
    <property type="entry name" value="Tyr_kinase_AS"/>
</dbReference>
<proteinExistence type="predicted"/>
<dbReference type="SUPFAM" id="SSF55781">
    <property type="entry name" value="GAF domain-like"/>
    <property type="match status" value="1"/>
</dbReference>
<dbReference type="Gene3D" id="3.30.450.40">
    <property type="match status" value="1"/>
</dbReference>
<dbReference type="GO" id="GO:0005524">
    <property type="term" value="F:ATP binding"/>
    <property type="evidence" value="ECO:0007669"/>
    <property type="project" value="UniProtKB-UniRule"/>
</dbReference>